<comment type="catalytic activity">
    <reaction evidence="1">
        <text>Release of any N-terminal amino acid, including proline, that is linked to proline, even from a dipeptide or tripeptide.</text>
        <dbReference type="EC" id="3.4.11.9"/>
    </reaction>
</comment>
<dbReference type="RefSeq" id="WP_048640299.1">
    <property type="nucleotide sequence ID" value="NZ_CP012040.1"/>
</dbReference>
<dbReference type="InterPro" id="IPR052433">
    <property type="entry name" value="X-Pro_dipept-like"/>
</dbReference>
<keyword evidence="6 10" id="KW-0479">Metal-binding</keyword>
<sequence>MRYEPAKASLYIKNRAKVADKLPSNSLAVINSNDILPTNADGTMKFRQNNDLLYLCGIDQEETLLVICPDFPDPDLREILFIKPTSEHIAIWEGHKFTMEEAAALSGIKTIKWNTDFDKFFNTLMQLSKHVFLNTNEHLRAVVEVETRDARFIKECKAKYPLHQYHRLAPIMHKFRAVKEPEEITQLQKACDITDAAFRRVLKFVKPGVLEYEIEAEFLHEFIKSGSRGFAYEPIIGSGRNACVLHYLDNSVACANGDLILMDVGAEYGNYNADMTRTIPVNGRFTKRQRQIYDAVLRVQRQAMNMLRPGIDIQSYHKEIGLVMEAELISLGLIDKTDVQNQDPANPAYKKYFMHGTSHHLGLDVHDVGTMYEPIQAGMVFTVEPGIYVLEEGIGIRLENNIVINDNGYTDLMGNIPIDPEEIETLMNEK</sequence>
<dbReference type="OrthoDB" id="9806388at2"/>
<dbReference type="PANTHER" id="PTHR43226">
    <property type="entry name" value="XAA-PRO AMINOPEPTIDASE 3"/>
    <property type="match status" value="1"/>
</dbReference>
<dbReference type="GO" id="GO:0030145">
    <property type="term" value="F:manganese ion binding"/>
    <property type="evidence" value="ECO:0007669"/>
    <property type="project" value="InterPro"/>
</dbReference>
<dbReference type="PROSITE" id="PS00491">
    <property type="entry name" value="PROLINE_PEPTIDASE"/>
    <property type="match status" value="1"/>
</dbReference>
<evidence type="ECO:0000256" key="4">
    <source>
        <dbReference type="ARBA" id="ARBA00012574"/>
    </source>
</evidence>
<dbReference type="EC" id="3.4.11.9" evidence="4"/>
<dbReference type="Proteomes" id="UP000036520">
    <property type="component" value="Chromosome"/>
</dbReference>
<keyword evidence="7" id="KW-0378">Hydrolase</keyword>
<dbReference type="CDD" id="cd01087">
    <property type="entry name" value="Prolidase"/>
    <property type="match status" value="1"/>
</dbReference>
<evidence type="ECO:0000259" key="11">
    <source>
        <dbReference type="SMART" id="SM01011"/>
    </source>
</evidence>
<evidence type="ECO:0000313" key="13">
    <source>
        <dbReference type="Proteomes" id="UP000036520"/>
    </source>
</evidence>
<keyword evidence="13" id="KW-1185">Reference proteome</keyword>
<feature type="domain" description="Aminopeptidase P N-terminal" evidence="11">
    <location>
        <begin position="6"/>
        <end position="142"/>
    </location>
</feature>
<dbReference type="SMART" id="SM01011">
    <property type="entry name" value="AMP_N"/>
    <property type="match status" value="1"/>
</dbReference>
<dbReference type="STRING" id="320787.CA2015_0318"/>
<gene>
    <name evidence="12" type="ORF">CA2015_0318</name>
</gene>
<name>A0A0H4PNH1_9BACT</name>
<evidence type="ECO:0000256" key="1">
    <source>
        <dbReference type="ARBA" id="ARBA00001424"/>
    </source>
</evidence>
<evidence type="ECO:0000256" key="8">
    <source>
        <dbReference type="ARBA" id="ARBA00023049"/>
    </source>
</evidence>
<dbReference type="InterPro" id="IPR000994">
    <property type="entry name" value="Pept_M24"/>
</dbReference>
<accession>A0A0H4PNH1</accession>
<dbReference type="Gene3D" id="3.40.350.10">
    <property type="entry name" value="Creatinase/prolidase N-terminal domain"/>
    <property type="match status" value="1"/>
</dbReference>
<dbReference type="AlphaFoldDB" id="A0A0H4PNH1"/>
<organism evidence="12 13">
    <name type="scientific">Cyclobacterium amurskyense</name>
    <dbReference type="NCBI Taxonomy" id="320787"/>
    <lineage>
        <taxon>Bacteria</taxon>
        <taxon>Pseudomonadati</taxon>
        <taxon>Bacteroidota</taxon>
        <taxon>Cytophagia</taxon>
        <taxon>Cytophagales</taxon>
        <taxon>Cyclobacteriaceae</taxon>
        <taxon>Cyclobacterium</taxon>
    </lineage>
</organism>
<dbReference type="Pfam" id="PF00557">
    <property type="entry name" value="Peptidase_M24"/>
    <property type="match status" value="1"/>
</dbReference>
<dbReference type="PATRIC" id="fig|320787.5.peg.360"/>
<evidence type="ECO:0000256" key="10">
    <source>
        <dbReference type="RuleBase" id="RU000590"/>
    </source>
</evidence>
<dbReference type="SUPFAM" id="SSF55920">
    <property type="entry name" value="Creatinase/aminopeptidase"/>
    <property type="match status" value="1"/>
</dbReference>
<dbReference type="GO" id="GO:0006508">
    <property type="term" value="P:proteolysis"/>
    <property type="evidence" value="ECO:0007669"/>
    <property type="project" value="UniProtKB-KW"/>
</dbReference>
<keyword evidence="5" id="KW-0645">Protease</keyword>
<comment type="cofactor">
    <cofactor evidence="2">
        <name>Mn(2+)</name>
        <dbReference type="ChEBI" id="CHEBI:29035"/>
    </cofactor>
</comment>
<keyword evidence="9" id="KW-0464">Manganese</keyword>
<dbReference type="EMBL" id="CP012040">
    <property type="protein sequence ID" value="AKP49797.1"/>
    <property type="molecule type" value="Genomic_DNA"/>
</dbReference>
<dbReference type="KEGG" id="camu:CA2015_0318"/>
<evidence type="ECO:0000313" key="12">
    <source>
        <dbReference type="EMBL" id="AKP49797.1"/>
    </source>
</evidence>
<dbReference type="InterPro" id="IPR001131">
    <property type="entry name" value="Peptidase_M24B_aminopep-P_CS"/>
</dbReference>
<dbReference type="Gene3D" id="3.90.230.10">
    <property type="entry name" value="Creatinase/methionine aminopeptidase superfamily"/>
    <property type="match status" value="1"/>
</dbReference>
<dbReference type="InterPro" id="IPR007865">
    <property type="entry name" value="Aminopep_P_N"/>
</dbReference>
<evidence type="ECO:0000256" key="3">
    <source>
        <dbReference type="ARBA" id="ARBA00008766"/>
    </source>
</evidence>
<dbReference type="PANTHER" id="PTHR43226:SF4">
    <property type="entry name" value="XAA-PRO AMINOPEPTIDASE 3"/>
    <property type="match status" value="1"/>
</dbReference>
<protein>
    <recommendedName>
        <fullName evidence="4">Xaa-Pro aminopeptidase</fullName>
        <ecNumber evidence="4">3.4.11.9</ecNumber>
    </recommendedName>
</protein>
<dbReference type="GO" id="GO:0070006">
    <property type="term" value="F:metalloaminopeptidase activity"/>
    <property type="evidence" value="ECO:0007669"/>
    <property type="project" value="InterPro"/>
</dbReference>
<proteinExistence type="inferred from homology"/>
<evidence type="ECO:0000256" key="5">
    <source>
        <dbReference type="ARBA" id="ARBA00022670"/>
    </source>
</evidence>
<dbReference type="InterPro" id="IPR029149">
    <property type="entry name" value="Creatin/AminoP/Spt16_N"/>
</dbReference>
<dbReference type="InterPro" id="IPR036005">
    <property type="entry name" value="Creatinase/aminopeptidase-like"/>
</dbReference>
<evidence type="ECO:0000256" key="9">
    <source>
        <dbReference type="ARBA" id="ARBA00023211"/>
    </source>
</evidence>
<evidence type="ECO:0000256" key="7">
    <source>
        <dbReference type="ARBA" id="ARBA00022801"/>
    </source>
</evidence>
<reference evidence="12 13" key="1">
    <citation type="submission" date="2015-07" db="EMBL/GenBank/DDBJ databases">
        <authorList>
            <person name="Kim K.M."/>
        </authorList>
    </citation>
    <scope>NUCLEOTIDE SEQUENCE [LARGE SCALE GENOMIC DNA]</scope>
    <source>
        <strain evidence="12 13">KCTC 12363</strain>
    </source>
</reference>
<keyword evidence="8" id="KW-0482">Metalloprotease</keyword>
<dbReference type="Pfam" id="PF05195">
    <property type="entry name" value="AMP_N"/>
    <property type="match status" value="1"/>
</dbReference>
<comment type="similarity">
    <text evidence="3 10">Belongs to the peptidase M24B family.</text>
</comment>
<evidence type="ECO:0000256" key="6">
    <source>
        <dbReference type="ARBA" id="ARBA00022723"/>
    </source>
</evidence>
<evidence type="ECO:0000256" key="2">
    <source>
        <dbReference type="ARBA" id="ARBA00001936"/>
    </source>
</evidence>
<dbReference type="SUPFAM" id="SSF53092">
    <property type="entry name" value="Creatinase/prolidase N-terminal domain"/>
    <property type="match status" value="1"/>
</dbReference>